<accession>A0ABV2ASA9</accession>
<keyword evidence="2" id="KW-1185">Reference proteome</keyword>
<gene>
    <name evidence="1" type="ORF">MHBO_004070</name>
</gene>
<proteinExistence type="predicted"/>
<name>A0ABV2ASA9_9EUKA</name>
<dbReference type="Proteomes" id="UP001439008">
    <property type="component" value="Unassembled WGS sequence"/>
</dbReference>
<organism evidence="1 2">
    <name type="scientific">Bonamia ostreae</name>
    <dbReference type="NCBI Taxonomy" id="126728"/>
    <lineage>
        <taxon>Eukaryota</taxon>
        <taxon>Sar</taxon>
        <taxon>Rhizaria</taxon>
        <taxon>Endomyxa</taxon>
        <taxon>Ascetosporea</taxon>
        <taxon>Haplosporida</taxon>
        <taxon>Bonamia</taxon>
    </lineage>
</organism>
<protein>
    <submittedName>
        <fullName evidence="1">Uncharacterized protein</fullName>
    </submittedName>
</protein>
<evidence type="ECO:0000313" key="1">
    <source>
        <dbReference type="EMBL" id="MES1922555.1"/>
    </source>
</evidence>
<comment type="caution">
    <text evidence="1">The sequence shown here is derived from an EMBL/GenBank/DDBJ whole genome shotgun (WGS) entry which is preliminary data.</text>
</comment>
<reference evidence="1 2" key="1">
    <citation type="journal article" date="2024" name="BMC Biol.">
        <title>Comparative genomics of Ascetosporea gives new insight into the evolutionary basis for animal parasitism in Rhizaria.</title>
        <authorList>
            <person name="Hiltunen Thoren M."/>
            <person name="Onut-Brannstrom I."/>
            <person name="Alfjorden A."/>
            <person name="Peckova H."/>
            <person name="Swords F."/>
            <person name="Hooper C."/>
            <person name="Holzer A.S."/>
            <person name="Bass D."/>
            <person name="Burki F."/>
        </authorList>
    </citation>
    <scope>NUCLEOTIDE SEQUENCE [LARGE SCALE GENOMIC DNA]</scope>
    <source>
        <strain evidence="1">20-A016</strain>
    </source>
</reference>
<sequence>MKTLRFPSKKTNRFLTIRKFSSIKNCNKFRNKETKMARVSRNLEALKKLIPIDILEELCETKNVKKCCDVFAK</sequence>
<dbReference type="EMBL" id="JBDODL010003082">
    <property type="protein sequence ID" value="MES1922555.1"/>
    <property type="molecule type" value="Genomic_DNA"/>
</dbReference>
<evidence type="ECO:0000313" key="2">
    <source>
        <dbReference type="Proteomes" id="UP001439008"/>
    </source>
</evidence>